<evidence type="ECO:0000313" key="2">
    <source>
        <dbReference type="Proteomes" id="UP000299102"/>
    </source>
</evidence>
<dbReference type="AlphaFoldDB" id="A0A4C1ULS9"/>
<dbReference type="EMBL" id="BGZK01000193">
    <property type="protein sequence ID" value="GBP27398.1"/>
    <property type="molecule type" value="Genomic_DNA"/>
</dbReference>
<reference evidence="1 2" key="1">
    <citation type="journal article" date="2019" name="Commun. Biol.">
        <title>The bagworm genome reveals a unique fibroin gene that provides high tensile strength.</title>
        <authorList>
            <person name="Kono N."/>
            <person name="Nakamura H."/>
            <person name="Ohtoshi R."/>
            <person name="Tomita M."/>
            <person name="Numata K."/>
            <person name="Arakawa K."/>
        </authorList>
    </citation>
    <scope>NUCLEOTIDE SEQUENCE [LARGE SCALE GENOMIC DNA]</scope>
</reference>
<comment type="caution">
    <text evidence="1">The sequence shown here is derived from an EMBL/GenBank/DDBJ whole genome shotgun (WGS) entry which is preliminary data.</text>
</comment>
<dbReference type="Proteomes" id="UP000299102">
    <property type="component" value="Unassembled WGS sequence"/>
</dbReference>
<accession>A0A4C1ULS9</accession>
<keyword evidence="2" id="KW-1185">Reference proteome</keyword>
<sequence>MILEEGGGKRRFFSGRRKYINVIKLNQSGRAFVRQKLLMKPPAFARSRRGAARNSLSLYACTTPAIFVNGVRVSPKNYDFVVPVTVAAAESLKSVTLGNVTMSHRTREAMNAASLSHSTMIGLPARSALEELVHSLQMYCKLLFFDVVLHGYSLNSRSRPHAAADTTNAKSCFRLTTSRCGATSRVANGSEANSKTPRSQCATCAKDVLLNVTVWRHLHDVFVTTGVFARRVAKLTSTNRSPASSLGQKIQQAPHSAPPEVVVEVRVRCFPRPSVPAALPSGAEGLADICSGAARSRHVLNKEFAIIMTGVIITLFISF</sequence>
<organism evidence="1 2">
    <name type="scientific">Eumeta variegata</name>
    <name type="common">Bagworm moth</name>
    <name type="synonym">Eumeta japonica</name>
    <dbReference type="NCBI Taxonomy" id="151549"/>
    <lineage>
        <taxon>Eukaryota</taxon>
        <taxon>Metazoa</taxon>
        <taxon>Ecdysozoa</taxon>
        <taxon>Arthropoda</taxon>
        <taxon>Hexapoda</taxon>
        <taxon>Insecta</taxon>
        <taxon>Pterygota</taxon>
        <taxon>Neoptera</taxon>
        <taxon>Endopterygota</taxon>
        <taxon>Lepidoptera</taxon>
        <taxon>Glossata</taxon>
        <taxon>Ditrysia</taxon>
        <taxon>Tineoidea</taxon>
        <taxon>Psychidae</taxon>
        <taxon>Oiketicinae</taxon>
        <taxon>Eumeta</taxon>
    </lineage>
</organism>
<gene>
    <name evidence="1" type="ORF">EVAR_17098_1</name>
</gene>
<name>A0A4C1ULS9_EUMVA</name>
<protein>
    <submittedName>
        <fullName evidence="1">Uncharacterized protein</fullName>
    </submittedName>
</protein>
<proteinExistence type="predicted"/>
<evidence type="ECO:0000313" key="1">
    <source>
        <dbReference type="EMBL" id="GBP27398.1"/>
    </source>
</evidence>